<accession>A0A438HS69</accession>
<keyword evidence="1" id="KW-0732">Signal</keyword>
<dbReference type="Proteomes" id="UP000288805">
    <property type="component" value="Unassembled WGS sequence"/>
</dbReference>
<evidence type="ECO:0000256" key="1">
    <source>
        <dbReference type="SAM" id="SignalP"/>
    </source>
</evidence>
<proteinExistence type="predicted"/>
<evidence type="ECO:0000313" key="2">
    <source>
        <dbReference type="EMBL" id="RVW87302.1"/>
    </source>
</evidence>
<feature type="chain" id="PRO_5019553488" evidence="1">
    <location>
        <begin position="17"/>
        <end position="197"/>
    </location>
</feature>
<evidence type="ECO:0000313" key="3">
    <source>
        <dbReference type="Proteomes" id="UP000288805"/>
    </source>
</evidence>
<name>A0A438HS69_VITVI</name>
<protein>
    <submittedName>
        <fullName evidence="2">Uncharacterized protein</fullName>
    </submittedName>
</protein>
<organism evidence="2 3">
    <name type="scientific">Vitis vinifera</name>
    <name type="common">Grape</name>
    <dbReference type="NCBI Taxonomy" id="29760"/>
    <lineage>
        <taxon>Eukaryota</taxon>
        <taxon>Viridiplantae</taxon>
        <taxon>Streptophyta</taxon>
        <taxon>Embryophyta</taxon>
        <taxon>Tracheophyta</taxon>
        <taxon>Spermatophyta</taxon>
        <taxon>Magnoliopsida</taxon>
        <taxon>eudicotyledons</taxon>
        <taxon>Gunneridae</taxon>
        <taxon>Pentapetalae</taxon>
        <taxon>rosids</taxon>
        <taxon>Vitales</taxon>
        <taxon>Vitaceae</taxon>
        <taxon>Viteae</taxon>
        <taxon>Vitis</taxon>
    </lineage>
</organism>
<gene>
    <name evidence="2" type="ORF">CK203_037161</name>
</gene>
<feature type="signal peptide" evidence="1">
    <location>
        <begin position="1"/>
        <end position="16"/>
    </location>
</feature>
<dbReference type="EMBL" id="QGNW01000185">
    <property type="protein sequence ID" value="RVW87302.1"/>
    <property type="molecule type" value="Genomic_DNA"/>
</dbReference>
<reference evidence="2 3" key="1">
    <citation type="journal article" date="2018" name="PLoS Genet.">
        <title>Population sequencing reveals clonal diversity and ancestral inbreeding in the grapevine cultivar Chardonnay.</title>
        <authorList>
            <person name="Roach M.J."/>
            <person name="Johnson D.L."/>
            <person name="Bohlmann J."/>
            <person name="van Vuuren H.J."/>
            <person name="Jones S.J."/>
            <person name="Pretorius I.S."/>
            <person name="Schmidt S.A."/>
            <person name="Borneman A.R."/>
        </authorList>
    </citation>
    <scope>NUCLEOTIDE SEQUENCE [LARGE SCALE GENOMIC DNA]</scope>
    <source>
        <strain evidence="3">cv. Chardonnay</strain>
        <tissue evidence="2">Leaf</tissue>
    </source>
</reference>
<comment type="caution">
    <text evidence="2">The sequence shown here is derived from an EMBL/GenBank/DDBJ whole genome shotgun (WGS) entry which is preliminary data.</text>
</comment>
<dbReference type="AlphaFoldDB" id="A0A438HS69"/>
<sequence length="197" mass="21910">MTALLYVIACRLSVWAAHLSPYLQPSGFGLATGYIDVWEHSGGDRHIDADWSPIVEDLYSLELGDPLGCRGSACVEVMTTLYGSASSLRRCAEGYVSSEGLRPPRHYQTVGQTSGFYYPPSPRVQYRPWAPHQSYDQAYMPPALALPYHATQGTKRPPISYSTTGQPYYATQFFARPTTSYLKPRAQQTSTPFALRT</sequence>